<dbReference type="Proteomes" id="UP000252118">
    <property type="component" value="Unassembled WGS sequence"/>
</dbReference>
<organism evidence="1 2">
    <name type="scientific">Rossellomorea aquimaris</name>
    <dbReference type="NCBI Taxonomy" id="189382"/>
    <lineage>
        <taxon>Bacteria</taxon>
        <taxon>Bacillati</taxon>
        <taxon>Bacillota</taxon>
        <taxon>Bacilli</taxon>
        <taxon>Bacillales</taxon>
        <taxon>Bacillaceae</taxon>
        <taxon>Rossellomorea</taxon>
    </lineage>
</organism>
<gene>
    <name evidence="1" type="ORF">DET59_10874</name>
</gene>
<evidence type="ECO:0008006" key="3">
    <source>
        <dbReference type="Google" id="ProtNLM"/>
    </source>
</evidence>
<sequence>MYQRLFQLEQEWCMIHYPERPNGFAVMVIGDSHHYVDDKSSFWVQHEARYKWIQELTAKGYIVYYSNLYGANWGSNQAVQLAKRLYQHVKRNEIINGKIHILAEGMGALVLKNLYPKMEQDIRSAVMLAPCVSLYDHLEQEKEQKFFYKKVIKELAHTFRLKEEECESFISQQSKDYEVFKNISIPLYIVQSTTLNRYKNQFTLIKDIYTERLEKGTSTDLFFVLPEKRASLGRKFASYFSLHEKEL</sequence>
<dbReference type="EMBL" id="QNRJ01000008">
    <property type="protein sequence ID" value="RBP03654.1"/>
    <property type="molecule type" value="Genomic_DNA"/>
</dbReference>
<dbReference type="AlphaFoldDB" id="A0A366EN05"/>
<protein>
    <recommendedName>
        <fullName evidence="3">Hydrolase</fullName>
    </recommendedName>
</protein>
<comment type="caution">
    <text evidence="1">The sequence shown here is derived from an EMBL/GenBank/DDBJ whole genome shotgun (WGS) entry which is preliminary data.</text>
</comment>
<name>A0A366EN05_9BACI</name>
<dbReference type="SUPFAM" id="SSF53474">
    <property type="entry name" value="alpha/beta-Hydrolases"/>
    <property type="match status" value="1"/>
</dbReference>
<proteinExistence type="predicted"/>
<evidence type="ECO:0000313" key="2">
    <source>
        <dbReference type="Proteomes" id="UP000252118"/>
    </source>
</evidence>
<evidence type="ECO:0000313" key="1">
    <source>
        <dbReference type="EMBL" id="RBP03654.1"/>
    </source>
</evidence>
<dbReference type="OrthoDB" id="2986585at2"/>
<reference evidence="1 2" key="1">
    <citation type="submission" date="2018-06" db="EMBL/GenBank/DDBJ databases">
        <title>Freshwater and sediment microbial communities from various areas in North America, analyzing microbe dynamics in response to fracking.</title>
        <authorList>
            <person name="Lamendella R."/>
        </authorList>
    </citation>
    <scope>NUCLEOTIDE SEQUENCE [LARGE SCALE GENOMIC DNA]</scope>
    <source>
        <strain evidence="1 2">97B</strain>
    </source>
</reference>
<dbReference type="RefSeq" id="WP_113969941.1">
    <property type="nucleotide sequence ID" value="NZ_JBITUV010000006.1"/>
</dbReference>
<dbReference type="Gene3D" id="3.40.50.1820">
    <property type="entry name" value="alpha/beta hydrolase"/>
    <property type="match status" value="1"/>
</dbReference>
<dbReference type="InterPro" id="IPR029058">
    <property type="entry name" value="AB_hydrolase_fold"/>
</dbReference>
<accession>A0A366EN05</accession>